<feature type="transmembrane region" description="Helical" evidence="8">
    <location>
        <begin position="318"/>
        <end position="338"/>
    </location>
</feature>
<feature type="transmembrane region" description="Helical" evidence="8">
    <location>
        <begin position="551"/>
        <end position="571"/>
    </location>
</feature>
<evidence type="ECO:0000259" key="9">
    <source>
        <dbReference type="PROSITE" id="PS50850"/>
    </source>
</evidence>
<dbReference type="GO" id="GO:0022857">
    <property type="term" value="F:transmembrane transporter activity"/>
    <property type="evidence" value="ECO:0007669"/>
    <property type="project" value="InterPro"/>
</dbReference>
<dbReference type="InterPro" id="IPR036259">
    <property type="entry name" value="MFS_trans_sf"/>
</dbReference>
<sequence length="590" mass="64512">MSYNNSQQSDTHVVPLDDIYTIEAEQAHQEAQQLGLPPPKFSALNPRFMIIFASISLLMFLAGLASSVLSTALPLLANEFNNTNLYGWVINAYLIASTVMIPISAQLSELMGRKNLFLVSTGIFLLGSILSGCATNMAMLVAFRAVQGLGAGPISSVGGIIASDIVPPRYSGKFNGILGVGTALSVVGGPVFGGLITDHDTWRLIFWINLPIGIPSLVGIWYFLNYERERQQRLDELQKVQAVKIQVEGDKVQESPREEPQDAPINDNHGSQPRRAKKTVLKAIDYPGMVLLLLSILLSLLASSFGSARSFPWRSSQVIGLFCGGIASFVLFLLNEAFLAKEPILPLRQFSNLWIDSIYIIKFSIHFLLMGTVSYVPVYFQIIRDNSPSMSGVKMLPLMFGFMIASTICGFIISKKGIGYPFLVTGSALTLLATGLLTLIRVYTFYGEFLAFLTILGIGLGFVTQVVTVMLLAAVPIREVPATVVSDTFVRTAGGIVGVQVFQLIIQNYLDYKLSAQIPIDLKDLSRTAISKLTTSDQALVFETYTKAMQIFYYVAIPIVAIAFLLTIPLYRISMPSRNQKISRTAAAAL</sequence>
<evidence type="ECO:0000313" key="11">
    <source>
        <dbReference type="Proteomes" id="UP000241769"/>
    </source>
</evidence>
<feature type="transmembrane region" description="Helical" evidence="8">
    <location>
        <begin position="395"/>
        <end position="413"/>
    </location>
</feature>
<feature type="transmembrane region" description="Helical" evidence="8">
    <location>
        <begin position="420"/>
        <end position="443"/>
    </location>
</feature>
<feature type="compositionally biased region" description="Basic and acidic residues" evidence="7">
    <location>
        <begin position="249"/>
        <end position="260"/>
    </location>
</feature>
<proteinExistence type="predicted"/>
<keyword evidence="4 8" id="KW-1133">Transmembrane helix</keyword>
<dbReference type="InterPro" id="IPR020846">
    <property type="entry name" value="MFS_dom"/>
</dbReference>
<keyword evidence="5 8" id="KW-0472">Membrane</keyword>
<feature type="region of interest" description="Disordered" evidence="7">
    <location>
        <begin position="249"/>
        <end position="274"/>
    </location>
</feature>
<name>A0A2P6N4P8_9EUKA</name>
<evidence type="ECO:0000256" key="1">
    <source>
        <dbReference type="ARBA" id="ARBA00004127"/>
    </source>
</evidence>
<feature type="transmembrane region" description="Helical" evidence="8">
    <location>
        <begin position="48"/>
        <end position="73"/>
    </location>
</feature>
<keyword evidence="3 8" id="KW-0812">Transmembrane</keyword>
<feature type="transmembrane region" description="Helical" evidence="8">
    <location>
        <begin position="174"/>
        <end position="192"/>
    </location>
</feature>
<feature type="transmembrane region" description="Helical" evidence="8">
    <location>
        <begin position="116"/>
        <end position="139"/>
    </location>
</feature>
<organism evidence="10 11">
    <name type="scientific">Planoprotostelium fungivorum</name>
    <dbReference type="NCBI Taxonomy" id="1890364"/>
    <lineage>
        <taxon>Eukaryota</taxon>
        <taxon>Amoebozoa</taxon>
        <taxon>Evosea</taxon>
        <taxon>Variosea</taxon>
        <taxon>Cavosteliida</taxon>
        <taxon>Cavosteliaceae</taxon>
        <taxon>Planoprotostelium</taxon>
    </lineage>
</organism>
<accession>A0A2P6N4P8</accession>
<dbReference type="Gene3D" id="1.20.1720.10">
    <property type="entry name" value="Multidrug resistance protein D"/>
    <property type="match status" value="1"/>
</dbReference>
<dbReference type="OrthoDB" id="10021397at2759"/>
<dbReference type="InterPro" id="IPR011701">
    <property type="entry name" value="MFS"/>
</dbReference>
<comment type="subcellular location">
    <subcellularLocation>
        <location evidence="1">Endomembrane system</location>
        <topology evidence="1">Multi-pass membrane protein</topology>
    </subcellularLocation>
</comment>
<feature type="transmembrane region" description="Helical" evidence="8">
    <location>
        <begin position="449"/>
        <end position="477"/>
    </location>
</feature>
<dbReference type="GO" id="GO:0012505">
    <property type="term" value="C:endomembrane system"/>
    <property type="evidence" value="ECO:0007669"/>
    <property type="project" value="UniProtKB-SubCell"/>
</dbReference>
<feature type="transmembrane region" description="Helical" evidence="8">
    <location>
        <begin position="145"/>
        <end position="162"/>
    </location>
</feature>
<dbReference type="EMBL" id="MDYQ01000205">
    <property type="protein sequence ID" value="PRP78926.1"/>
    <property type="molecule type" value="Genomic_DNA"/>
</dbReference>
<feature type="transmembrane region" description="Helical" evidence="8">
    <location>
        <begin position="489"/>
        <end position="506"/>
    </location>
</feature>
<evidence type="ECO:0000256" key="6">
    <source>
        <dbReference type="ARBA" id="ARBA00044273"/>
    </source>
</evidence>
<keyword evidence="2" id="KW-0813">Transport</keyword>
<dbReference type="PROSITE" id="PS50850">
    <property type="entry name" value="MFS"/>
    <property type="match status" value="1"/>
</dbReference>
<feature type="transmembrane region" description="Helical" evidence="8">
    <location>
        <begin position="284"/>
        <end position="306"/>
    </location>
</feature>
<dbReference type="PROSITE" id="PS00216">
    <property type="entry name" value="SUGAR_TRANSPORT_1"/>
    <property type="match status" value="1"/>
</dbReference>
<feature type="transmembrane region" description="Helical" evidence="8">
    <location>
        <begin position="85"/>
        <end position="104"/>
    </location>
</feature>
<evidence type="ECO:0000256" key="2">
    <source>
        <dbReference type="ARBA" id="ARBA00022448"/>
    </source>
</evidence>
<dbReference type="InParanoid" id="A0A2P6N4P8"/>
<gene>
    <name evidence="10" type="ORF">PROFUN_13302</name>
</gene>
<dbReference type="PANTHER" id="PTHR23501">
    <property type="entry name" value="MAJOR FACILITATOR SUPERFAMILY"/>
    <property type="match status" value="1"/>
</dbReference>
<dbReference type="Pfam" id="PF07690">
    <property type="entry name" value="MFS_1"/>
    <property type="match status" value="1"/>
</dbReference>
<dbReference type="GO" id="GO:0005886">
    <property type="term" value="C:plasma membrane"/>
    <property type="evidence" value="ECO:0007669"/>
    <property type="project" value="TreeGrafter"/>
</dbReference>
<evidence type="ECO:0000313" key="10">
    <source>
        <dbReference type="EMBL" id="PRP78926.1"/>
    </source>
</evidence>
<evidence type="ECO:0000256" key="3">
    <source>
        <dbReference type="ARBA" id="ARBA00022692"/>
    </source>
</evidence>
<dbReference type="InterPro" id="IPR005829">
    <property type="entry name" value="Sugar_transporter_CS"/>
</dbReference>
<evidence type="ECO:0000256" key="7">
    <source>
        <dbReference type="SAM" id="MobiDB-lite"/>
    </source>
</evidence>
<reference evidence="10 11" key="1">
    <citation type="journal article" date="2018" name="Genome Biol. Evol.">
        <title>Multiple Roots of Fruiting Body Formation in Amoebozoa.</title>
        <authorList>
            <person name="Hillmann F."/>
            <person name="Forbes G."/>
            <person name="Novohradska S."/>
            <person name="Ferling I."/>
            <person name="Riege K."/>
            <person name="Groth M."/>
            <person name="Westermann M."/>
            <person name="Marz M."/>
            <person name="Spaller T."/>
            <person name="Winckler T."/>
            <person name="Schaap P."/>
            <person name="Glockner G."/>
        </authorList>
    </citation>
    <scope>NUCLEOTIDE SEQUENCE [LARGE SCALE GENOMIC DNA]</scope>
    <source>
        <strain evidence="10 11">Jena</strain>
    </source>
</reference>
<dbReference type="Proteomes" id="UP000241769">
    <property type="component" value="Unassembled WGS sequence"/>
</dbReference>
<dbReference type="SUPFAM" id="SSF103473">
    <property type="entry name" value="MFS general substrate transporter"/>
    <property type="match status" value="2"/>
</dbReference>
<evidence type="ECO:0000256" key="8">
    <source>
        <dbReference type="SAM" id="Phobius"/>
    </source>
</evidence>
<evidence type="ECO:0000256" key="5">
    <source>
        <dbReference type="ARBA" id="ARBA00023136"/>
    </source>
</evidence>
<feature type="domain" description="Major facilitator superfamily (MFS) profile" evidence="9">
    <location>
        <begin position="51"/>
        <end position="575"/>
    </location>
</feature>
<feature type="transmembrane region" description="Helical" evidence="8">
    <location>
        <begin position="359"/>
        <end position="383"/>
    </location>
</feature>
<dbReference type="AlphaFoldDB" id="A0A2P6N4P8"/>
<dbReference type="PANTHER" id="PTHR23501:SF191">
    <property type="entry name" value="VACUOLAR BASIC AMINO ACID TRANSPORTER 4"/>
    <property type="match status" value="1"/>
</dbReference>
<evidence type="ECO:0000256" key="4">
    <source>
        <dbReference type="ARBA" id="ARBA00022989"/>
    </source>
</evidence>
<comment type="caution">
    <text evidence="10">The sequence shown here is derived from an EMBL/GenBank/DDBJ whole genome shotgun (WGS) entry which is preliminary data.</text>
</comment>
<protein>
    <recommendedName>
        <fullName evidence="6">MFS-type drug efflux transporter P55</fullName>
    </recommendedName>
</protein>
<keyword evidence="11" id="KW-1185">Reference proteome</keyword>
<feature type="transmembrane region" description="Helical" evidence="8">
    <location>
        <begin position="204"/>
        <end position="224"/>
    </location>
</feature>
<dbReference type="Gene3D" id="1.20.1250.20">
    <property type="entry name" value="MFS general substrate transporter like domains"/>
    <property type="match status" value="1"/>
</dbReference>